<organism evidence="1 2">
    <name type="scientific">Zavarzinia aquatilis</name>
    <dbReference type="NCBI Taxonomy" id="2211142"/>
    <lineage>
        <taxon>Bacteria</taxon>
        <taxon>Pseudomonadati</taxon>
        <taxon>Pseudomonadota</taxon>
        <taxon>Alphaproteobacteria</taxon>
        <taxon>Rhodospirillales</taxon>
        <taxon>Zavarziniaceae</taxon>
        <taxon>Zavarzinia</taxon>
    </lineage>
</organism>
<dbReference type="EMBL" id="QGLE01000005">
    <property type="protein sequence ID" value="PWR22755.1"/>
    <property type="molecule type" value="Genomic_DNA"/>
</dbReference>
<dbReference type="RefSeq" id="WP_109905278.1">
    <property type="nucleotide sequence ID" value="NZ_QGLE01000005.1"/>
</dbReference>
<dbReference type="Proteomes" id="UP000245461">
    <property type="component" value="Unassembled WGS sequence"/>
</dbReference>
<proteinExistence type="predicted"/>
<keyword evidence="2" id="KW-1185">Reference proteome</keyword>
<evidence type="ECO:0000313" key="2">
    <source>
        <dbReference type="Proteomes" id="UP000245461"/>
    </source>
</evidence>
<comment type="caution">
    <text evidence="1">The sequence shown here is derived from an EMBL/GenBank/DDBJ whole genome shotgun (WGS) entry which is preliminary data.</text>
</comment>
<sequence length="215" mass="21427">MPVIERLSVELAAELSPLRDAFAEAERMAGQAAGDLATALAGEAGGGGFDLLATGVETVSRTIRKSLVDALSGAEVEWDDVLSRMVLRLSDLAVDRSLSAALGSLTGDSGGSAGGGAGGAWGGDLLSLIGGLFGGFRASGGPVAAGRAYVVGEQGPELFLPEGAGSIEPGLASAAAAMPRVTVNISTPDIEGFRRSQGQVSAAITRALGAARRYA</sequence>
<gene>
    <name evidence="1" type="ORF">DKG74_09975</name>
</gene>
<accession>A0A317EC54</accession>
<dbReference type="AlphaFoldDB" id="A0A317EC54"/>
<name>A0A317EC54_9PROT</name>
<protein>
    <submittedName>
        <fullName evidence="1">Tail tape measure protein</fullName>
    </submittedName>
</protein>
<evidence type="ECO:0000313" key="1">
    <source>
        <dbReference type="EMBL" id="PWR22755.1"/>
    </source>
</evidence>
<dbReference type="OrthoDB" id="7996304at2"/>
<reference evidence="1 2" key="1">
    <citation type="submission" date="2018-05" db="EMBL/GenBank/DDBJ databases">
        <title>Zavarzinia sp. HR-AS.</title>
        <authorList>
            <person name="Lee Y."/>
            <person name="Jeon C.O."/>
        </authorList>
    </citation>
    <scope>NUCLEOTIDE SEQUENCE [LARGE SCALE GENOMIC DNA]</scope>
    <source>
        <strain evidence="1 2">HR-AS</strain>
    </source>
</reference>